<dbReference type="Pfam" id="PF26558">
    <property type="entry name" value="DHQS_2nd"/>
    <property type="match status" value="1"/>
</dbReference>
<dbReference type="GO" id="GO:0008652">
    <property type="term" value="P:amino acid biosynthetic process"/>
    <property type="evidence" value="ECO:0007669"/>
    <property type="project" value="UniProtKB-KW"/>
</dbReference>
<feature type="compositionally biased region" description="Basic and acidic residues" evidence="3">
    <location>
        <begin position="234"/>
        <end position="251"/>
    </location>
</feature>
<keyword evidence="2" id="KW-0057">Aromatic amino acid biosynthesis</keyword>
<evidence type="ECO:0000313" key="7">
    <source>
        <dbReference type="Proteomes" id="UP000822688"/>
    </source>
</evidence>
<evidence type="ECO:0000256" key="1">
    <source>
        <dbReference type="ARBA" id="ARBA00022605"/>
    </source>
</evidence>
<evidence type="ECO:0000259" key="5">
    <source>
        <dbReference type="Pfam" id="PF26558"/>
    </source>
</evidence>
<name>A0A8T0H7B4_CERPU</name>
<dbReference type="Proteomes" id="UP000822688">
    <property type="component" value="Chromosome 7"/>
</dbReference>
<feature type="domain" description="3-dehydroquinate synthase N-terminal" evidence="4">
    <location>
        <begin position="386"/>
        <end position="539"/>
    </location>
</feature>
<dbReference type="InterPro" id="IPR056179">
    <property type="entry name" value="DHQS_C"/>
</dbReference>
<keyword evidence="7" id="KW-1185">Reference proteome</keyword>
<accession>A0A8T0H7B4</accession>
<dbReference type="Pfam" id="PF01959">
    <property type="entry name" value="DHQS"/>
    <property type="match status" value="1"/>
</dbReference>
<feature type="compositionally biased region" description="Low complexity" evidence="3">
    <location>
        <begin position="254"/>
        <end position="264"/>
    </location>
</feature>
<dbReference type="GO" id="GO:0009073">
    <property type="term" value="P:aromatic amino acid family biosynthetic process"/>
    <property type="evidence" value="ECO:0007669"/>
    <property type="project" value="UniProtKB-KW"/>
</dbReference>
<reference evidence="6" key="1">
    <citation type="submission" date="2020-06" db="EMBL/GenBank/DDBJ databases">
        <title>WGS assembly of Ceratodon purpureus strain R40.</title>
        <authorList>
            <person name="Carey S.B."/>
            <person name="Jenkins J."/>
            <person name="Shu S."/>
            <person name="Lovell J.T."/>
            <person name="Sreedasyam A."/>
            <person name="Maumus F."/>
            <person name="Tiley G.P."/>
            <person name="Fernandez-Pozo N."/>
            <person name="Barry K."/>
            <person name="Chen C."/>
            <person name="Wang M."/>
            <person name="Lipzen A."/>
            <person name="Daum C."/>
            <person name="Saski C.A."/>
            <person name="Payton A.C."/>
            <person name="Mcbreen J.C."/>
            <person name="Conrad R.E."/>
            <person name="Kollar L.M."/>
            <person name="Olsson S."/>
            <person name="Huttunen S."/>
            <person name="Landis J.B."/>
            <person name="Wickett N.J."/>
            <person name="Johnson M.G."/>
            <person name="Rensing S.A."/>
            <person name="Grimwood J."/>
            <person name="Schmutz J."/>
            <person name="Mcdaniel S.F."/>
        </authorList>
    </citation>
    <scope>NUCLEOTIDE SEQUENCE</scope>
    <source>
        <strain evidence="6">R40</strain>
    </source>
</reference>
<comment type="caution">
    <text evidence="6">The sequence shown here is derived from an EMBL/GenBank/DDBJ whole genome shotgun (WGS) entry which is preliminary data.</text>
</comment>
<dbReference type="EMBL" id="CM026428">
    <property type="protein sequence ID" value="KAG0567273.1"/>
    <property type="molecule type" value="Genomic_DNA"/>
</dbReference>
<feature type="domain" description="3-dehydroquinate synthase C-terminal" evidence="5">
    <location>
        <begin position="555"/>
        <end position="733"/>
    </location>
</feature>
<evidence type="ECO:0000313" key="6">
    <source>
        <dbReference type="EMBL" id="KAG0567273.1"/>
    </source>
</evidence>
<protein>
    <recommendedName>
        <fullName evidence="8">3-dehydroquinate synthase</fullName>
    </recommendedName>
</protein>
<feature type="compositionally biased region" description="Polar residues" evidence="3">
    <location>
        <begin position="214"/>
        <end position="233"/>
    </location>
</feature>
<dbReference type="InterPro" id="IPR030960">
    <property type="entry name" value="DHQS/DOIS_N"/>
</dbReference>
<dbReference type="PANTHER" id="PTHR33563">
    <property type="match status" value="1"/>
</dbReference>
<dbReference type="InterPro" id="IPR002812">
    <property type="entry name" value="DHQS"/>
</dbReference>
<dbReference type="AlphaFoldDB" id="A0A8T0H7B4"/>
<dbReference type="PANTHER" id="PTHR33563:SF1">
    <property type="entry name" value="3-DEHYDROQUINATE SYNTHASE"/>
    <property type="match status" value="1"/>
</dbReference>
<organism evidence="6 7">
    <name type="scientific">Ceratodon purpureus</name>
    <name type="common">Fire moss</name>
    <name type="synonym">Dicranum purpureum</name>
    <dbReference type="NCBI Taxonomy" id="3225"/>
    <lineage>
        <taxon>Eukaryota</taxon>
        <taxon>Viridiplantae</taxon>
        <taxon>Streptophyta</taxon>
        <taxon>Embryophyta</taxon>
        <taxon>Bryophyta</taxon>
        <taxon>Bryophytina</taxon>
        <taxon>Bryopsida</taxon>
        <taxon>Dicranidae</taxon>
        <taxon>Pseudoditrichales</taxon>
        <taxon>Ditrichaceae</taxon>
        <taxon>Ceratodon</taxon>
    </lineage>
</organism>
<gene>
    <name evidence="6" type="ORF">KC19_7G122800</name>
</gene>
<sequence>MLRSEVGGGVEAMTVGEVAPEAWEPQGVVLVVLDLTMAIDNAPLQWALESVVRKGDILRVIGLLTHVLNPLGYKCRLDQNSWTGANRKILEAELANKRYMLHNIKDLHAWCEAAEVKLAIEVRAGPQVHKIVVDEAKSSGAYHVVLDKTMKKEKKYYIDNLTCFVTRMRASGGVDSIRSFALSNQQPQLTTSAAPTPFNTQSTSYLSAIPSFSKTSSSNDSLRGSSVSSTTFNHDLKEHNDRMGPPTKRDSIGLSSSSSTSTSSLSFDALSCDDLFSINHEAASERDVFEPLATMALNSKSNADDPKHSAPGLSSHSKGSGAQVDDTPKNSRPSSPRKSKRLVVRTSLNKSSSFSRATSVCSPLSRTSSGCVGSARAGLRQAATAKTVWVWTTSKDVMTASVEGGWSTFIFTPETKDLANEWTSLARIDPLYLESNQFLDSEKKQVAVLGQVSSGEQLESLPALMGKADVVVMNALDWQIIPAENMVAAFQEHGGSTALYATANSAVDAQVYLEALEKGTDGVVLHTDDPAEVFALKAYLKERQDAATGVALVEATVTQVESVGMGDRVCVDLCNLLNPGEGLLVGSFARALFLVHSECLESNYVASRPFRVNAGPVHAYVGMAGGRTAYLSELHTGSQVLVVDATGRSRTVLVGRVKIESRPLLLIEVDVDGQRHSVLLQNAETVCLVSPGENKVAKALPVTSLKVGDKLLLSLQEEARHTGIQIQEFVVEK</sequence>
<keyword evidence="1" id="KW-0028">Amino-acid biosynthesis</keyword>
<feature type="region of interest" description="Disordered" evidence="3">
    <location>
        <begin position="214"/>
        <end position="264"/>
    </location>
</feature>
<evidence type="ECO:0000256" key="3">
    <source>
        <dbReference type="SAM" id="MobiDB-lite"/>
    </source>
</evidence>
<proteinExistence type="predicted"/>
<dbReference type="GO" id="GO:0016491">
    <property type="term" value="F:oxidoreductase activity"/>
    <property type="evidence" value="ECO:0007669"/>
    <property type="project" value="InterPro"/>
</dbReference>
<evidence type="ECO:0000256" key="2">
    <source>
        <dbReference type="ARBA" id="ARBA00023141"/>
    </source>
</evidence>
<evidence type="ECO:0000259" key="4">
    <source>
        <dbReference type="Pfam" id="PF01959"/>
    </source>
</evidence>
<evidence type="ECO:0008006" key="8">
    <source>
        <dbReference type="Google" id="ProtNLM"/>
    </source>
</evidence>
<dbReference type="GO" id="GO:0003856">
    <property type="term" value="F:3-dehydroquinate synthase activity"/>
    <property type="evidence" value="ECO:0007669"/>
    <property type="project" value="InterPro"/>
</dbReference>
<feature type="region of interest" description="Disordered" evidence="3">
    <location>
        <begin position="299"/>
        <end position="348"/>
    </location>
</feature>